<name>A0A8H9D944_9PROT</name>
<evidence type="ECO:0000313" key="3">
    <source>
        <dbReference type="Proteomes" id="UP000601736"/>
    </source>
</evidence>
<gene>
    <name evidence="2" type="ORF">NMYAN_130030</name>
</gene>
<sequence length="156" mass="16883">MFQQNLTLKKAMRGAVAVELALLLIPMLMLALGAAEFGRALYQYNTLVKSTRDAVRHLSHLNPAGSGYLEAQNEAKCLAVYGKTECGGQPLAPNLSTDMVTFSTINTTTTEGTPITLVEVKITGYAFNFLLDPRTFWGGGEDSITFGDITATMRQS</sequence>
<proteinExistence type="predicted"/>
<comment type="caution">
    <text evidence="2">The sequence shown here is derived from an EMBL/GenBank/DDBJ whole genome shotgun (WGS) entry which is preliminary data.</text>
</comment>
<evidence type="ECO:0000259" key="1">
    <source>
        <dbReference type="Pfam" id="PF07811"/>
    </source>
</evidence>
<reference evidence="2" key="1">
    <citation type="submission" date="2021-02" db="EMBL/GenBank/DDBJ databases">
        <authorList>
            <person name="Han P."/>
        </authorList>
    </citation>
    <scope>NUCLEOTIDE SEQUENCE</scope>
    <source>
        <strain evidence="2">Nitrosomonas nitrosa 18-3D</strain>
    </source>
</reference>
<feature type="domain" description="TadE-like" evidence="1">
    <location>
        <begin position="14"/>
        <end position="56"/>
    </location>
</feature>
<dbReference type="Proteomes" id="UP000601736">
    <property type="component" value="Unassembled WGS sequence"/>
</dbReference>
<dbReference type="Pfam" id="PF07811">
    <property type="entry name" value="TadE"/>
    <property type="match status" value="1"/>
</dbReference>
<accession>A0A8H9D944</accession>
<dbReference type="EMBL" id="CAJNAP010000005">
    <property type="protein sequence ID" value="CAE6494155.1"/>
    <property type="molecule type" value="Genomic_DNA"/>
</dbReference>
<evidence type="ECO:0000313" key="2">
    <source>
        <dbReference type="EMBL" id="CAE6494155.1"/>
    </source>
</evidence>
<organism evidence="2 3">
    <name type="scientific">Nitrosomonas nitrosa</name>
    <dbReference type="NCBI Taxonomy" id="52442"/>
    <lineage>
        <taxon>Bacteria</taxon>
        <taxon>Pseudomonadati</taxon>
        <taxon>Pseudomonadota</taxon>
        <taxon>Betaproteobacteria</taxon>
        <taxon>Nitrosomonadales</taxon>
        <taxon>Nitrosomonadaceae</taxon>
        <taxon>Nitrosomonas</taxon>
    </lineage>
</organism>
<dbReference type="InterPro" id="IPR012495">
    <property type="entry name" value="TadE-like_dom"/>
</dbReference>
<dbReference type="AlphaFoldDB" id="A0A8H9D944"/>
<protein>
    <submittedName>
        <fullName evidence="2">TadE-like protein</fullName>
    </submittedName>
</protein>